<name>A0AAX4JQU4_9TREE</name>
<feature type="transmembrane region" description="Helical" evidence="6">
    <location>
        <begin position="340"/>
        <end position="358"/>
    </location>
</feature>
<dbReference type="GO" id="GO:0140115">
    <property type="term" value="P:export across plasma membrane"/>
    <property type="evidence" value="ECO:0007669"/>
    <property type="project" value="UniProtKB-ARBA"/>
</dbReference>
<organism evidence="8 9">
    <name type="scientific">Kwoniella dendrophila CBS 6074</name>
    <dbReference type="NCBI Taxonomy" id="1295534"/>
    <lineage>
        <taxon>Eukaryota</taxon>
        <taxon>Fungi</taxon>
        <taxon>Dikarya</taxon>
        <taxon>Basidiomycota</taxon>
        <taxon>Agaricomycotina</taxon>
        <taxon>Tremellomycetes</taxon>
        <taxon>Tremellales</taxon>
        <taxon>Cryptococcaceae</taxon>
        <taxon>Kwoniella</taxon>
    </lineage>
</organism>
<protein>
    <recommendedName>
        <fullName evidence="7">Major facilitator superfamily (MFS) profile domain-containing protein</fullName>
    </recommendedName>
</protein>
<dbReference type="FunFam" id="1.20.1250.20:FF:000082">
    <property type="entry name" value="MFS multidrug transporter, putative"/>
    <property type="match status" value="1"/>
</dbReference>
<dbReference type="GO" id="GO:0005886">
    <property type="term" value="C:plasma membrane"/>
    <property type="evidence" value="ECO:0007669"/>
    <property type="project" value="TreeGrafter"/>
</dbReference>
<dbReference type="GeneID" id="91092492"/>
<feature type="transmembrane region" description="Helical" evidence="6">
    <location>
        <begin position="494"/>
        <end position="513"/>
    </location>
</feature>
<dbReference type="GO" id="GO:0022857">
    <property type="term" value="F:transmembrane transporter activity"/>
    <property type="evidence" value="ECO:0007669"/>
    <property type="project" value="InterPro"/>
</dbReference>
<feature type="transmembrane region" description="Helical" evidence="6">
    <location>
        <begin position="308"/>
        <end position="328"/>
    </location>
</feature>
<dbReference type="PANTHER" id="PTHR23502">
    <property type="entry name" value="MAJOR FACILITATOR SUPERFAMILY"/>
    <property type="match status" value="1"/>
</dbReference>
<feature type="transmembrane region" description="Helical" evidence="6">
    <location>
        <begin position="456"/>
        <end position="474"/>
    </location>
</feature>
<feature type="transmembrane region" description="Helical" evidence="6">
    <location>
        <begin position="587"/>
        <end position="610"/>
    </location>
</feature>
<dbReference type="InterPro" id="IPR020846">
    <property type="entry name" value="MFS_dom"/>
</dbReference>
<evidence type="ECO:0000259" key="7">
    <source>
        <dbReference type="PROSITE" id="PS50850"/>
    </source>
</evidence>
<evidence type="ECO:0000256" key="6">
    <source>
        <dbReference type="SAM" id="Phobius"/>
    </source>
</evidence>
<dbReference type="SUPFAM" id="SSF103473">
    <property type="entry name" value="MFS general substrate transporter"/>
    <property type="match status" value="1"/>
</dbReference>
<feature type="compositionally biased region" description="Low complexity" evidence="5">
    <location>
        <begin position="105"/>
        <end position="117"/>
    </location>
</feature>
<feature type="compositionally biased region" description="Polar residues" evidence="5">
    <location>
        <begin position="52"/>
        <end position="70"/>
    </location>
</feature>
<evidence type="ECO:0000313" key="9">
    <source>
        <dbReference type="Proteomes" id="UP001355207"/>
    </source>
</evidence>
<comment type="subcellular location">
    <subcellularLocation>
        <location evidence="1">Membrane</location>
        <topology evidence="1">Multi-pass membrane protein</topology>
    </subcellularLocation>
</comment>
<feature type="transmembrane region" description="Helical" evidence="6">
    <location>
        <begin position="409"/>
        <end position="436"/>
    </location>
</feature>
<evidence type="ECO:0000256" key="3">
    <source>
        <dbReference type="ARBA" id="ARBA00022989"/>
    </source>
</evidence>
<feature type="transmembrane region" description="Helical" evidence="6">
    <location>
        <begin position="556"/>
        <end position="575"/>
    </location>
</feature>
<dbReference type="GO" id="GO:0042908">
    <property type="term" value="P:xenobiotic transport"/>
    <property type="evidence" value="ECO:0007669"/>
    <property type="project" value="UniProtKB-ARBA"/>
</dbReference>
<dbReference type="Pfam" id="PF07690">
    <property type="entry name" value="MFS_1"/>
    <property type="match status" value="1"/>
</dbReference>
<feature type="domain" description="Major facilitator superfamily (MFS) profile" evidence="7">
    <location>
        <begin position="182"/>
        <end position="616"/>
    </location>
</feature>
<reference evidence="8 9" key="1">
    <citation type="submission" date="2024-01" db="EMBL/GenBank/DDBJ databases">
        <title>Comparative genomics of Cryptococcus and Kwoniella reveals pathogenesis evolution and contrasting modes of karyotype evolution via chromosome fusion or intercentromeric recombination.</title>
        <authorList>
            <person name="Coelho M.A."/>
            <person name="David-Palma M."/>
            <person name="Shea T."/>
            <person name="Bowers K."/>
            <person name="McGinley-Smith S."/>
            <person name="Mohammad A.W."/>
            <person name="Gnirke A."/>
            <person name="Yurkov A.M."/>
            <person name="Nowrousian M."/>
            <person name="Sun S."/>
            <person name="Cuomo C.A."/>
            <person name="Heitman J."/>
        </authorList>
    </citation>
    <scope>NUCLEOTIDE SEQUENCE [LARGE SCALE GENOMIC DNA]</scope>
    <source>
        <strain evidence="8 9">CBS 6074</strain>
    </source>
</reference>
<evidence type="ECO:0000256" key="1">
    <source>
        <dbReference type="ARBA" id="ARBA00004141"/>
    </source>
</evidence>
<dbReference type="PROSITE" id="PS00216">
    <property type="entry name" value="SUGAR_TRANSPORT_1"/>
    <property type="match status" value="1"/>
</dbReference>
<sequence>MAPSRGSFNNGSSNPLALSLQRTISHLSSSPTREEQRYDAGDPIIPIAHIKSNLSSHQEQTDLNRYPTQSRRNDNTRADQVIIEEEKHLTNRESSASVENEKRLPPASTSTPLDSSSLPAGCSFGPVLDLTYIQETNVKIEPDLRTQIEQGEKDSIRILWVDFPAGSPQNPFFFSQKRKYGITIVATLFTLTTSMNVGAFSIGMDSLIRDLGCTREQAAYGLGIYNFGFAIVPLLLAPLSEEFGRRWTYVIAVVLYLIFLVMMAVAKNLPTMLLARVLQGSAGSVAATLVGGTIADIYVPAERGLPSAIFAFTAIAGSGIGPFIFCWVESNPKLEWRWIWWIQCMLLAALIVPIFVILKETRETIILRRRAKKLRIERGLSDGGRYTARSEIGKVNFTQAMKTSSLRAITFLIVEPILLFFSIWMGLGWGVLYIMITGLSYDFKNVYGFTTNQVGLAYICITIGSIVGFGFNFVQDAVYRRKVDKKGMEARLYAPMVAGVTFAIGCFIFSFTATPSVHWIAPCIGIVVIIASVFTIYISAFVYISECYGSYASSAIAAQSFLRNCFGGAFTFFTLQMFDAITPKWTTFTWGCVAVLLAAVPYIAFFYGPLIRSKSKYSKILMREEQERILREKEVLDGLG</sequence>
<feature type="transmembrane region" description="Helical" evidence="6">
    <location>
        <begin position="222"/>
        <end position="240"/>
    </location>
</feature>
<dbReference type="RefSeq" id="XP_066073703.1">
    <property type="nucleotide sequence ID" value="XM_066217606.1"/>
</dbReference>
<evidence type="ECO:0000256" key="5">
    <source>
        <dbReference type="SAM" id="MobiDB-lite"/>
    </source>
</evidence>
<feature type="transmembrane region" description="Helical" evidence="6">
    <location>
        <begin position="519"/>
        <end position="544"/>
    </location>
</feature>
<keyword evidence="3 6" id="KW-1133">Transmembrane helix</keyword>
<accession>A0AAX4JQU4</accession>
<keyword evidence="9" id="KW-1185">Reference proteome</keyword>
<keyword evidence="2 6" id="KW-0812">Transmembrane</keyword>
<dbReference type="PROSITE" id="PS50850">
    <property type="entry name" value="MFS"/>
    <property type="match status" value="1"/>
</dbReference>
<dbReference type="Gene3D" id="1.20.1250.20">
    <property type="entry name" value="MFS general substrate transporter like domains"/>
    <property type="match status" value="1"/>
</dbReference>
<feature type="transmembrane region" description="Helical" evidence="6">
    <location>
        <begin position="247"/>
        <end position="266"/>
    </location>
</feature>
<dbReference type="PANTHER" id="PTHR23502:SF134">
    <property type="entry name" value="MAJOR FACILITATOR SUPERFAMILY (MFS) PROFILE DOMAIN-CONTAINING PROTEIN-RELATED"/>
    <property type="match status" value="1"/>
</dbReference>
<feature type="transmembrane region" description="Helical" evidence="6">
    <location>
        <begin position="180"/>
        <end position="202"/>
    </location>
</feature>
<dbReference type="AlphaFoldDB" id="A0AAX4JQU4"/>
<feature type="transmembrane region" description="Helical" evidence="6">
    <location>
        <begin position="278"/>
        <end position="299"/>
    </location>
</feature>
<evidence type="ECO:0000256" key="2">
    <source>
        <dbReference type="ARBA" id="ARBA00022692"/>
    </source>
</evidence>
<feature type="region of interest" description="Disordered" evidence="5">
    <location>
        <begin position="50"/>
        <end position="117"/>
    </location>
</feature>
<keyword evidence="4 6" id="KW-0472">Membrane</keyword>
<evidence type="ECO:0000313" key="8">
    <source>
        <dbReference type="EMBL" id="WWC86940.1"/>
    </source>
</evidence>
<dbReference type="InterPro" id="IPR011701">
    <property type="entry name" value="MFS"/>
</dbReference>
<dbReference type="Proteomes" id="UP001355207">
    <property type="component" value="Chromosome 2"/>
</dbReference>
<evidence type="ECO:0000256" key="4">
    <source>
        <dbReference type="ARBA" id="ARBA00023136"/>
    </source>
</evidence>
<gene>
    <name evidence="8" type="ORF">L201_001820</name>
</gene>
<proteinExistence type="predicted"/>
<dbReference type="InterPro" id="IPR036259">
    <property type="entry name" value="MFS_trans_sf"/>
</dbReference>
<dbReference type="EMBL" id="CP144099">
    <property type="protein sequence ID" value="WWC86940.1"/>
    <property type="molecule type" value="Genomic_DNA"/>
</dbReference>
<dbReference type="InterPro" id="IPR005829">
    <property type="entry name" value="Sugar_transporter_CS"/>
</dbReference>